<name>A0ABW0Q903_9BURK</name>
<organism evidence="4 5">
    <name type="scientific">Polaromonas jejuensis</name>
    <dbReference type="NCBI Taxonomy" id="457502"/>
    <lineage>
        <taxon>Bacteria</taxon>
        <taxon>Pseudomonadati</taxon>
        <taxon>Pseudomonadota</taxon>
        <taxon>Betaproteobacteria</taxon>
        <taxon>Burkholderiales</taxon>
        <taxon>Comamonadaceae</taxon>
        <taxon>Polaromonas</taxon>
    </lineage>
</organism>
<dbReference type="SUPFAM" id="SSF53659">
    <property type="entry name" value="Isocitrate/Isopropylmalate dehydrogenase-like"/>
    <property type="match status" value="1"/>
</dbReference>
<evidence type="ECO:0000313" key="5">
    <source>
        <dbReference type="Proteomes" id="UP001596084"/>
    </source>
</evidence>
<evidence type="ECO:0000313" key="4">
    <source>
        <dbReference type="EMBL" id="MFC5521339.1"/>
    </source>
</evidence>
<dbReference type="GO" id="GO:0050570">
    <property type="term" value="F:4-hydroxythreonine-4-phosphate dehydrogenase activity"/>
    <property type="evidence" value="ECO:0007669"/>
    <property type="project" value="UniProtKB-EC"/>
</dbReference>
<keyword evidence="5" id="KW-1185">Reference proteome</keyword>
<dbReference type="RefSeq" id="WP_068833384.1">
    <property type="nucleotide sequence ID" value="NZ_JBHSMX010000013.1"/>
</dbReference>
<dbReference type="Pfam" id="PF04166">
    <property type="entry name" value="PdxA"/>
    <property type="match status" value="1"/>
</dbReference>
<dbReference type="Proteomes" id="UP001596084">
    <property type="component" value="Unassembled WGS sequence"/>
</dbReference>
<dbReference type="Gene3D" id="3.40.718.10">
    <property type="entry name" value="Isopropylmalate Dehydrogenase"/>
    <property type="match status" value="1"/>
</dbReference>
<proteinExistence type="predicted"/>
<dbReference type="InterPro" id="IPR005255">
    <property type="entry name" value="PdxA_fam"/>
</dbReference>
<reference evidence="5" key="1">
    <citation type="journal article" date="2019" name="Int. J. Syst. Evol. Microbiol.">
        <title>The Global Catalogue of Microorganisms (GCM) 10K type strain sequencing project: providing services to taxonomists for standard genome sequencing and annotation.</title>
        <authorList>
            <consortium name="The Broad Institute Genomics Platform"/>
            <consortium name="The Broad Institute Genome Sequencing Center for Infectious Disease"/>
            <person name="Wu L."/>
            <person name="Ma J."/>
        </authorList>
    </citation>
    <scope>NUCLEOTIDE SEQUENCE [LARGE SCALE GENOMIC DNA]</scope>
    <source>
        <strain evidence="5">CGMCC 4.7277</strain>
    </source>
</reference>
<protein>
    <submittedName>
        <fullName evidence="4">4-hydroxythreonine-4-phosphate dehydrogenase PdxA</fullName>
        <ecNumber evidence="4">1.1.1.262</ecNumber>
    </submittedName>
</protein>
<evidence type="ECO:0000256" key="2">
    <source>
        <dbReference type="ARBA" id="ARBA00023002"/>
    </source>
</evidence>
<dbReference type="EC" id="1.1.1.262" evidence="4"/>
<sequence>MKSRKPRIALVLGDPAGIGPELVARLLADPAAAQSAELLLIADRAELDHGMAVAGCRTPYVLAKSVKEADFSEGLPVLVDYRGDTGGPFERAVASVKGGRYCLDTLSMALEATRHGLTDAILFAPLNKHSLHQAGMHTSDELHWFVEQLGFDGPVCEFNVLDGLWTSRVTSHIAHREVADQITHEGVTQGIELIHHELLRSGVAHPRIAVCGLNPHNGDNGSFGQEELDIIGPAVEAARSLGLPAEGPFAADTIFLKVQGEQRQYDAVVTMYHDQGQIAMKLMGFWRGITVQGGLPFPILTPAHGTAFDIAGQGVANPGAMLQAFQLTCRMALARRDQEVRHALA</sequence>
<accession>A0ABW0Q903</accession>
<dbReference type="PANTHER" id="PTHR30004:SF3">
    <property type="entry name" value="4-HYDROXYTHREONINE-4-PHOSPHATE DEHYDROGENASE 2-RELATED"/>
    <property type="match status" value="1"/>
</dbReference>
<dbReference type="PANTHER" id="PTHR30004">
    <property type="entry name" value="4-HYDROXYTHREONINE-4-PHOSPHATE DEHYDROGENASE"/>
    <property type="match status" value="1"/>
</dbReference>
<dbReference type="EMBL" id="JBHSMX010000013">
    <property type="protein sequence ID" value="MFC5521339.1"/>
    <property type="molecule type" value="Genomic_DNA"/>
</dbReference>
<keyword evidence="3" id="KW-0520">NAD</keyword>
<keyword evidence="2 4" id="KW-0560">Oxidoreductase</keyword>
<evidence type="ECO:0000256" key="3">
    <source>
        <dbReference type="ARBA" id="ARBA00023027"/>
    </source>
</evidence>
<keyword evidence="1" id="KW-0479">Metal-binding</keyword>
<evidence type="ECO:0000256" key="1">
    <source>
        <dbReference type="ARBA" id="ARBA00022723"/>
    </source>
</evidence>
<comment type="caution">
    <text evidence="4">The sequence shown here is derived from an EMBL/GenBank/DDBJ whole genome shotgun (WGS) entry which is preliminary data.</text>
</comment>
<gene>
    <name evidence="4" type="ORF">ACFPP7_10475</name>
</gene>